<dbReference type="HAMAP" id="MF_00652">
    <property type="entry name" value="UPF0246"/>
    <property type="match status" value="1"/>
</dbReference>
<reference evidence="2" key="1">
    <citation type="journal article" date="2021" name="PeerJ">
        <title>Extensive microbial diversity within the chicken gut microbiome revealed by metagenomics and culture.</title>
        <authorList>
            <person name="Gilroy R."/>
            <person name="Ravi A."/>
            <person name="Getino M."/>
            <person name="Pursley I."/>
            <person name="Horton D.L."/>
            <person name="Alikhan N.F."/>
            <person name="Baker D."/>
            <person name="Gharbi K."/>
            <person name="Hall N."/>
            <person name="Watson M."/>
            <person name="Adriaenssens E.M."/>
            <person name="Foster-Nyarko E."/>
            <person name="Jarju S."/>
            <person name="Secka A."/>
            <person name="Antonio M."/>
            <person name="Oren A."/>
            <person name="Chaudhuri R.R."/>
            <person name="La Ragione R."/>
            <person name="Hildebrand F."/>
            <person name="Pallen M.J."/>
        </authorList>
    </citation>
    <scope>NUCLEOTIDE SEQUENCE</scope>
    <source>
        <strain evidence="2">USAMLcec3-2134</strain>
    </source>
</reference>
<evidence type="ECO:0000313" key="2">
    <source>
        <dbReference type="EMBL" id="HJB91548.1"/>
    </source>
</evidence>
<comment type="similarity">
    <text evidence="1">Belongs to the UPF0246 family.</text>
</comment>
<protein>
    <recommendedName>
        <fullName evidence="1">UPF0246 protein H9763_08800</fullName>
    </recommendedName>
</protein>
<organism evidence="2 3">
    <name type="scientific">Candidatus Eisenbergiella merdigallinarum</name>
    <dbReference type="NCBI Taxonomy" id="2838552"/>
    <lineage>
        <taxon>Bacteria</taxon>
        <taxon>Bacillati</taxon>
        <taxon>Bacillota</taxon>
        <taxon>Clostridia</taxon>
        <taxon>Lachnospirales</taxon>
        <taxon>Lachnospiraceae</taxon>
        <taxon>Eisenbergiella</taxon>
    </lineage>
</organism>
<reference evidence="2" key="2">
    <citation type="submission" date="2021-04" db="EMBL/GenBank/DDBJ databases">
        <authorList>
            <person name="Gilroy R."/>
        </authorList>
    </citation>
    <scope>NUCLEOTIDE SEQUENCE</scope>
    <source>
        <strain evidence="2">USAMLcec3-2134</strain>
    </source>
</reference>
<gene>
    <name evidence="2" type="primary">yaaA</name>
    <name evidence="2" type="ORF">H9763_08800</name>
</gene>
<dbReference type="EMBL" id="DWXE01000031">
    <property type="protein sequence ID" value="HJB91548.1"/>
    <property type="molecule type" value="Genomic_DNA"/>
</dbReference>
<sequence>MKIIISPAKKMREDPDTVPAAGTPFFLDRAKELAEWIKGLSFSQQKELWACSEKLAAQNRERFLDMDPERNPTPALLAYEGIQYQYMAPGVFEREHWEYAQSHLRILSAFYGVLRPLDGVVPYRLEMQVKGAPPGWKDLYDFWGSGLCDRLLEEEREAGEEPLIVNLASKEYSRCVESRLRGRARMITAVFGEYSGGKIVQKGTMAKMARGEMARFLAERQIRDPEEMKAFDRLGYRFVPEASDEGIYTFIREKFSE</sequence>
<accession>A0A9D2MSV3</accession>
<dbReference type="GO" id="GO:0033194">
    <property type="term" value="P:response to hydroperoxide"/>
    <property type="evidence" value="ECO:0007669"/>
    <property type="project" value="TreeGrafter"/>
</dbReference>
<dbReference type="PANTHER" id="PTHR30283:SF4">
    <property type="entry name" value="PEROXIDE STRESS RESISTANCE PROTEIN YAAA"/>
    <property type="match status" value="1"/>
</dbReference>
<proteinExistence type="inferred from homology"/>
<name>A0A9D2MSV3_9FIRM</name>
<dbReference type="AlphaFoldDB" id="A0A9D2MSV3"/>
<dbReference type="NCBIfam" id="NF002543">
    <property type="entry name" value="PRK02101.1-4"/>
    <property type="match status" value="1"/>
</dbReference>
<comment type="caution">
    <text evidence="2">The sequence shown here is derived from an EMBL/GenBank/DDBJ whole genome shotgun (WGS) entry which is preliminary data.</text>
</comment>
<dbReference type="InterPro" id="IPR005583">
    <property type="entry name" value="YaaA"/>
</dbReference>
<dbReference type="GO" id="GO:0005829">
    <property type="term" value="C:cytosol"/>
    <property type="evidence" value="ECO:0007669"/>
    <property type="project" value="TreeGrafter"/>
</dbReference>
<evidence type="ECO:0000313" key="3">
    <source>
        <dbReference type="Proteomes" id="UP000886883"/>
    </source>
</evidence>
<dbReference type="Pfam" id="PF03883">
    <property type="entry name" value="H2O2_YaaD"/>
    <property type="match status" value="1"/>
</dbReference>
<dbReference type="Proteomes" id="UP000886883">
    <property type="component" value="Unassembled WGS sequence"/>
</dbReference>
<evidence type="ECO:0000256" key="1">
    <source>
        <dbReference type="HAMAP-Rule" id="MF_00652"/>
    </source>
</evidence>
<dbReference type="PANTHER" id="PTHR30283">
    <property type="entry name" value="PEROXIDE STRESS RESPONSE PROTEIN YAAA"/>
    <property type="match status" value="1"/>
</dbReference>